<dbReference type="HOGENOM" id="CLU_2886659_0_0_1"/>
<dbReference type="AlphaFoldDB" id="A0A0C3B6P1"/>
<evidence type="ECO:0000313" key="1">
    <source>
        <dbReference type="EMBL" id="KIM72997.1"/>
    </source>
</evidence>
<dbReference type="InParanoid" id="A0A0C3B6P1"/>
<organism evidence="1 2">
    <name type="scientific">Piloderma croceum (strain F 1598)</name>
    <dbReference type="NCBI Taxonomy" id="765440"/>
    <lineage>
        <taxon>Eukaryota</taxon>
        <taxon>Fungi</taxon>
        <taxon>Dikarya</taxon>
        <taxon>Basidiomycota</taxon>
        <taxon>Agaricomycotina</taxon>
        <taxon>Agaricomycetes</taxon>
        <taxon>Agaricomycetidae</taxon>
        <taxon>Atheliales</taxon>
        <taxon>Atheliaceae</taxon>
        <taxon>Piloderma</taxon>
    </lineage>
</organism>
<evidence type="ECO:0000313" key="2">
    <source>
        <dbReference type="Proteomes" id="UP000054166"/>
    </source>
</evidence>
<dbReference type="Proteomes" id="UP000054166">
    <property type="component" value="Unassembled WGS sequence"/>
</dbReference>
<name>A0A0C3B6P1_PILCF</name>
<keyword evidence="2" id="KW-1185">Reference proteome</keyword>
<proteinExistence type="predicted"/>
<dbReference type="EMBL" id="KN833097">
    <property type="protein sequence ID" value="KIM72997.1"/>
    <property type="molecule type" value="Genomic_DNA"/>
</dbReference>
<reference evidence="1 2" key="1">
    <citation type="submission" date="2014-04" db="EMBL/GenBank/DDBJ databases">
        <authorList>
            <consortium name="DOE Joint Genome Institute"/>
            <person name="Kuo A."/>
            <person name="Tarkka M."/>
            <person name="Buscot F."/>
            <person name="Kohler A."/>
            <person name="Nagy L.G."/>
            <person name="Floudas D."/>
            <person name="Copeland A."/>
            <person name="Barry K.W."/>
            <person name="Cichocki N."/>
            <person name="Veneault-Fourrey C."/>
            <person name="LaButti K."/>
            <person name="Lindquist E.A."/>
            <person name="Lipzen A."/>
            <person name="Lundell T."/>
            <person name="Morin E."/>
            <person name="Murat C."/>
            <person name="Sun H."/>
            <person name="Tunlid A."/>
            <person name="Henrissat B."/>
            <person name="Grigoriev I.V."/>
            <person name="Hibbett D.S."/>
            <person name="Martin F."/>
            <person name="Nordberg H.P."/>
            <person name="Cantor M.N."/>
            <person name="Hua S.X."/>
        </authorList>
    </citation>
    <scope>NUCLEOTIDE SEQUENCE [LARGE SCALE GENOMIC DNA]</scope>
    <source>
        <strain evidence="1 2">F 1598</strain>
    </source>
</reference>
<sequence length="63" mass="6895">MANASLAVECVSSLHRPRASVSQDYVDVLNARNERLERQLAAISSQNMFSSSLAGSDLDLQDR</sequence>
<reference evidence="2" key="2">
    <citation type="submission" date="2015-01" db="EMBL/GenBank/DDBJ databases">
        <title>Evolutionary Origins and Diversification of the Mycorrhizal Mutualists.</title>
        <authorList>
            <consortium name="DOE Joint Genome Institute"/>
            <consortium name="Mycorrhizal Genomics Consortium"/>
            <person name="Kohler A."/>
            <person name="Kuo A."/>
            <person name="Nagy L.G."/>
            <person name="Floudas D."/>
            <person name="Copeland A."/>
            <person name="Barry K.W."/>
            <person name="Cichocki N."/>
            <person name="Veneault-Fourrey C."/>
            <person name="LaButti K."/>
            <person name="Lindquist E.A."/>
            <person name="Lipzen A."/>
            <person name="Lundell T."/>
            <person name="Morin E."/>
            <person name="Murat C."/>
            <person name="Riley R."/>
            <person name="Ohm R."/>
            <person name="Sun H."/>
            <person name="Tunlid A."/>
            <person name="Henrissat B."/>
            <person name="Grigoriev I.V."/>
            <person name="Hibbett D.S."/>
            <person name="Martin F."/>
        </authorList>
    </citation>
    <scope>NUCLEOTIDE SEQUENCE [LARGE SCALE GENOMIC DNA]</scope>
    <source>
        <strain evidence="2">F 1598</strain>
    </source>
</reference>
<accession>A0A0C3B6P1</accession>
<gene>
    <name evidence="1" type="ORF">PILCRDRAFT_15604</name>
</gene>
<protein>
    <submittedName>
        <fullName evidence="1">Uncharacterized protein</fullName>
    </submittedName>
</protein>